<dbReference type="EMBL" id="JAWWNJ010000024">
    <property type="protein sequence ID" value="KAK7031599.1"/>
    <property type="molecule type" value="Genomic_DNA"/>
</dbReference>
<comment type="caution">
    <text evidence="1">The sequence shown here is derived from an EMBL/GenBank/DDBJ whole genome shotgun (WGS) entry which is preliminary data.</text>
</comment>
<dbReference type="Proteomes" id="UP001362999">
    <property type="component" value="Unassembled WGS sequence"/>
</dbReference>
<dbReference type="AlphaFoldDB" id="A0AAW0BXJ7"/>
<sequence>MNPFKRIPDARLETLNKSNESPEESELGLIHSVISCADARIAFLDNEIPKIRAKLMKFEEERASLIDHRQRNQAILSPLRRLPPELLGDIFSWTFSPLAESWGRHESMADTPWVLSHVCRRWRDICLSTPSLWACILIDYTASSPRIPTLPLVNTRLQRAQRLKIHFYASDKSEHLPQVEMLQLLLEHSSRWEELSLRLSPSIVPLLTTHSIPFPSLKRLWLEWDSAVTWAAMPPLNCFQAAPCLADCSIINDEGFVPMVLPLHQFTRCELTRPWDEHGDLLQLGVNLVELRIFEGELWRAHDVIIQLPLLQRLSVSRLETLAHFKTPSLDGLSVYIFEQDVPEVDLLKSFLHRSECRLRSFVVNGWFSSDIGVKVLQMLPSISELVIITVGHKEPDETTHPLITVLTVSSRLLVPQLRSISLGWTRGGGMDYRTFYQMLASRWRGGTSALRAATLVTGEHDPDSATLADLDELCREGLDLGVSVYGRDARYACMTRWRYGSTWNL</sequence>
<evidence type="ECO:0000313" key="1">
    <source>
        <dbReference type="EMBL" id="KAK7031599.1"/>
    </source>
</evidence>
<name>A0AAW0BXJ7_9AGAR</name>
<evidence type="ECO:0000313" key="2">
    <source>
        <dbReference type="Proteomes" id="UP001362999"/>
    </source>
</evidence>
<reference evidence="1 2" key="1">
    <citation type="journal article" date="2024" name="J Genomics">
        <title>Draft genome sequencing and assembly of Favolaschia claudopus CIRM-BRFM 2984 isolated from oak limbs.</title>
        <authorList>
            <person name="Navarro D."/>
            <person name="Drula E."/>
            <person name="Chaduli D."/>
            <person name="Cazenave R."/>
            <person name="Ahrendt S."/>
            <person name="Wang J."/>
            <person name="Lipzen A."/>
            <person name="Daum C."/>
            <person name="Barry K."/>
            <person name="Grigoriev I.V."/>
            <person name="Favel A."/>
            <person name="Rosso M.N."/>
            <person name="Martin F."/>
        </authorList>
    </citation>
    <scope>NUCLEOTIDE SEQUENCE [LARGE SCALE GENOMIC DNA]</scope>
    <source>
        <strain evidence="1 2">CIRM-BRFM 2984</strain>
    </source>
</reference>
<dbReference type="Gene3D" id="1.20.1280.50">
    <property type="match status" value="1"/>
</dbReference>
<keyword evidence="2" id="KW-1185">Reference proteome</keyword>
<proteinExistence type="predicted"/>
<organism evidence="1 2">
    <name type="scientific">Favolaschia claudopus</name>
    <dbReference type="NCBI Taxonomy" id="2862362"/>
    <lineage>
        <taxon>Eukaryota</taxon>
        <taxon>Fungi</taxon>
        <taxon>Dikarya</taxon>
        <taxon>Basidiomycota</taxon>
        <taxon>Agaricomycotina</taxon>
        <taxon>Agaricomycetes</taxon>
        <taxon>Agaricomycetidae</taxon>
        <taxon>Agaricales</taxon>
        <taxon>Marasmiineae</taxon>
        <taxon>Mycenaceae</taxon>
        <taxon>Favolaschia</taxon>
    </lineage>
</organism>
<protein>
    <submittedName>
        <fullName evidence="1">ABC protein</fullName>
    </submittedName>
</protein>
<accession>A0AAW0BXJ7</accession>
<gene>
    <name evidence="1" type="ORF">R3P38DRAFT_3187310</name>
</gene>